<feature type="compositionally biased region" description="Polar residues" evidence="1">
    <location>
        <begin position="214"/>
        <end position="248"/>
    </location>
</feature>
<keyword evidence="2" id="KW-0812">Transmembrane</keyword>
<evidence type="ECO:0000313" key="3">
    <source>
        <dbReference type="EMBL" id="KAK4309134.1"/>
    </source>
</evidence>
<dbReference type="EMBL" id="JAWZYT010001796">
    <property type="protein sequence ID" value="KAK4309134.1"/>
    <property type="molecule type" value="Genomic_DNA"/>
</dbReference>
<name>A0AAE1PKW1_9EUCA</name>
<feature type="transmembrane region" description="Helical" evidence="2">
    <location>
        <begin position="500"/>
        <end position="520"/>
    </location>
</feature>
<feature type="compositionally biased region" description="Basic and acidic residues" evidence="1">
    <location>
        <begin position="84"/>
        <end position="96"/>
    </location>
</feature>
<feature type="region of interest" description="Disordered" evidence="1">
    <location>
        <begin position="181"/>
        <end position="297"/>
    </location>
</feature>
<evidence type="ECO:0000256" key="2">
    <source>
        <dbReference type="SAM" id="Phobius"/>
    </source>
</evidence>
<reference evidence="3" key="1">
    <citation type="submission" date="2023-11" db="EMBL/GenBank/DDBJ databases">
        <title>Genome assemblies of two species of porcelain crab, Petrolisthes cinctipes and Petrolisthes manimaculis (Anomura: Porcellanidae).</title>
        <authorList>
            <person name="Angst P."/>
        </authorList>
    </citation>
    <scope>NUCLEOTIDE SEQUENCE</scope>
    <source>
        <strain evidence="3">PB745_02</strain>
        <tissue evidence="3">Gill</tissue>
    </source>
</reference>
<keyword evidence="2" id="KW-1133">Transmembrane helix</keyword>
<evidence type="ECO:0000256" key="1">
    <source>
        <dbReference type="SAM" id="MobiDB-lite"/>
    </source>
</evidence>
<comment type="caution">
    <text evidence="3">The sequence shown here is derived from an EMBL/GenBank/DDBJ whole genome shotgun (WGS) entry which is preliminary data.</text>
</comment>
<gene>
    <name evidence="3" type="ORF">Pmani_019239</name>
</gene>
<feature type="region of interest" description="Disordered" evidence="1">
    <location>
        <begin position="79"/>
        <end position="99"/>
    </location>
</feature>
<protein>
    <submittedName>
        <fullName evidence="3">Uncharacterized protein</fullName>
    </submittedName>
</protein>
<evidence type="ECO:0000313" key="4">
    <source>
        <dbReference type="Proteomes" id="UP001292094"/>
    </source>
</evidence>
<accession>A0AAE1PKW1</accession>
<organism evidence="3 4">
    <name type="scientific">Petrolisthes manimaculis</name>
    <dbReference type="NCBI Taxonomy" id="1843537"/>
    <lineage>
        <taxon>Eukaryota</taxon>
        <taxon>Metazoa</taxon>
        <taxon>Ecdysozoa</taxon>
        <taxon>Arthropoda</taxon>
        <taxon>Crustacea</taxon>
        <taxon>Multicrustacea</taxon>
        <taxon>Malacostraca</taxon>
        <taxon>Eumalacostraca</taxon>
        <taxon>Eucarida</taxon>
        <taxon>Decapoda</taxon>
        <taxon>Pleocyemata</taxon>
        <taxon>Anomura</taxon>
        <taxon>Galatheoidea</taxon>
        <taxon>Porcellanidae</taxon>
        <taxon>Petrolisthes</taxon>
    </lineage>
</organism>
<sequence>MVLSVVVRLDRHAATAEKQQQQQQQQPTSLSNMFSSRLGELYKIRQSLQGAATVSEESTSTTSSSFIYLDSQNQLNSHPEWWSGDEKDAHGNDRHFGSSPLLDMQEEVEQLPIETHENLNRGHPQEWSMDRSGVSVGDPQLSLSKLFDVQLRDLASNLGSHSSGSPHTSSITRAQFDSPAAIHDPHTQAPSYQTPRRPPKMYTPIPYKTDVISHENTPSSPYQTLSTYQRYTPSPSNQTPTSYQHSIPSSSSSSSTVRPEEIYYGKVASEPSMNDIRDPSDRTTAGPDEDTTGDSHWSRIKSILENMKSILQEMYPPGTSGEKLTFSVFDKVIAFGNEVHVLNRMRQTFDGDLLDYLYHKWEDMKISVIARYPLLGVVLSMLTKDMDHQGLLLYLVQQLGVILQQQAFAHMSELDFVTELMRSSGFKDPEIYQVFKMLNLSTATVETIELEAQEGRQFNWGVDKTGGYGGGSGGGYGMAGGGYGGGGGGGGGYMQSFDPFVLLAGLAFATFLAYLIYRLLSSTTGGKRREAPDMSLALDLSDIPSVVSNLITWLENSEAEYGVESKVPQTPQEEEDDTYSFGWVANQLWSSYQVDRLTHACVKRFMCDYVMTRNNHWTMMDSGILVEELALSGMAQLFGEDGVGATVDRAHSRLLVGGEEEEEASCGALVPQCDDVAYPGIKNRTALAI</sequence>
<dbReference type="Proteomes" id="UP001292094">
    <property type="component" value="Unassembled WGS sequence"/>
</dbReference>
<keyword evidence="4" id="KW-1185">Reference proteome</keyword>
<keyword evidence="2" id="KW-0472">Membrane</keyword>
<dbReference type="AlphaFoldDB" id="A0AAE1PKW1"/>
<proteinExistence type="predicted"/>